<dbReference type="Proteomes" id="UP001142610">
    <property type="component" value="Unassembled WGS sequence"/>
</dbReference>
<evidence type="ECO:0000313" key="3">
    <source>
        <dbReference type="EMBL" id="MCQ8185807.1"/>
    </source>
</evidence>
<protein>
    <submittedName>
        <fullName evidence="3">Beta-lactamase family protein</fullName>
    </submittedName>
</protein>
<dbReference type="AlphaFoldDB" id="A0A9X2RKP3"/>
<dbReference type="RefSeq" id="WP_256619695.1">
    <property type="nucleotide sequence ID" value="NZ_JANIBC010000008.1"/>
</dbReference>
<sequence length="516" mass="56227">MTNFRTLLISSSFAAALLHLAGCSELSGGSETSPPQAEASSVEVFDAGELIAEAAIPALSLAVIEGGEVVRVEQLGVVSAETGQPVTEDHLFQAASLSKPVMAYITMRLVDRELLTLDTPLHTILPSERFANQDYAEELTPRLLLSHQSGLPNWGGTPLEFNRAPGQRWGYSGEGYVYLQQVLSELTGLSLEEIARREVFEPLGMTKSSFFFDGDDPPLIVAPHNDAGEAQPLGEPYSNAASSLHTEAGDYARFMLAVLNGEGLSEASHREMLSTQIMMPTEWSDENAPLTDNLGWALGWGTMSEDDGQALWHWGDNGTYRAFAFLETGTGDGAVYFANSSHGHSIANALYEGLGHDIGDISAWLGFRDYDAPGFKAWRQGIVAEAAGDYREAAAKYRQSYEEEGGTNERLAVTLAWYDRFGEALSTEPAAMSAEEAAPYTGQYGPRRVWFEEGFLYYQREERPAFRLLPAGEHLFLLEGFPGFHLAFEMAENGEATALVGHYGDASSDRSERDGS</sequence>
<evidence type="ECO:0000256" key="1">
    <source>
        <dbReference type="SAM" id="SignalP"/>
    </source>
</evidence>
<evidence type="ECO:0000259" key="2">
    <source>
        <dbReference type="Pfam" id="PF00144"/>
    </source>
</evidence>
<dbReference type="InterPro" id="IPR001466">
    <property type="entry name" value="Beta-lactam-related"/>
</dbReference>
<dbReference type="PANTHER" id="PTHR43283:SF18">
    <property type="match status" value="1"/>
</dbReference>
<feature type="domain" description="Beta-lactamase-related" evidence="2">
    <location>
        <begin position="50"/>
        <end position="345"/>
    </location>
</feature>
<dbReference type="EMBL" id="JANIBC010000008">
    <property type="protein sequence ID" value="MCQ8185807.1"/>
    <property type="molecule type" value="Genomic_DNA"/>
</dbReference>
<organism evidence="3 4">
    <name type="scientific">Parvularcula maris</name>
    <dbReference type="NCBI Taxonomy" id="2965077"/>
    <lineage>
        <taxon>Bacteria</taxon>
        <taxon>Pseudomonadati</taxon>
        <taxon>Pseudomonadota</taxon>
        <taxon>Alphaproteobacteria</taxon>
        <taxon>Parvularculales</taxon>
        <taxon>Parvularculaceae</taxon>
        <taxon>Parvularcula</taxon>
    </lineage>
</organism>
<accession>A0A9X2RKP3</accession>
<name>A0A9X2RKP3_9PROT</name>
<dbReference type="InterPro" id="IPR050789">
    <property type="entry name" value="Diverse_Enzym_Activities"/>
</dbReference>
<feature type="signal peptide" evidence="1">
    <location>
        <begin position="1"/>
        <end position="21"/>
    </location>
</feature>
<keyword evidence="4" id="KW-1185">Reference proteome</keyword>
<proteinExistence type="predicted"/>
<dbReference type="PANTHER" id="PTHR43283">
    <property type="entry name" value="BETA-LACTAMASE-RELATED"/>
    <property type="match status" value="1"/>
</dbReference>
<gene>
    <name evidence="3" type="ORF">NOG11_10415</name>
</gene>
<dbReference type="SUPFAM" id="SSF56601">
    <property type="entry name" value="beta-lactamase/transpeptidase-like"/>
    <property type="match status" value="1"/>
</dbReference>
<dbReference type="InterPro" id="IPR012338">
    <property type="entry name" value="Beta-lactam/transpept-like"/>
</dbReference>
<evidence type="ECO:0000313" key="4">
    <source>
        <dbReference type="Proteomes" id="UP001142610"/>
    </source>
</evidence>
<dbReference type="Gene3D" id="3.40.710.10">
    <property type="entry name" value="DD-peptidase/beta-lactamase superfamily"/>
    <property type="match status" value="1"/>
</dbReference>
<comment type="caution">
    <text evidence="3">The sequence shown here is derived from an EMBL/GenBank/DDBJ whole genome shotgun (WGS) entry which is preliminary data.</text>
</comment>
<feature type="chain" id="PRO_5040960116" evidence="1">
    <location>
        <begin position="22"/>
        <end position="516"/>
    </location>
</feature>
<dbReference type="Pfam" id="PF00144">
    <property type="entry name" value="Beta-lactamase"/>
    <property type="match status" value="1"/>
</dbReference>
<reference evidence="3" key="1">
    <citation type="submission" date="2022-07" db="EMBL/GenBank/DDBJ databases">
        <title>Parvularcula maris sp. nov., an algicidal bacterium isolated from seawater.</title>
        <authorList>
            <person name="Li F."/>
        </authorList>
    </citation>
    <scope>NUCLEOTIDE SEQUENCE</scope>
    <source>
        <strain evidence="3">BGMRC 0090</strain>
    </source>
</reference>
<keyword evidence="1" id="KW-0732">Signal</keyword>